<evidence type="ECO:0000313" key="2">
    <source>
        <dbReference type="EMBL" id="PTQ65123.1"/>
    </source>
</evidence>
<accession>A0A2T5H0K3</accession>
<evidence type="ECO:0000259" key="1">
    <source>
        <dbReference type="Pfam" id="PF21798"/>
    </source>
</evidence>
<dbReference type="Proteomes" id="UP000244077">
    <property type="component" value="Unassembled WGS sequence"/>
</dbReference>
<organism evidence="2 3">
    <name type="scientific">Celeribacter persicus</name>
    <dbReference type="NCBI Taxonomy" id="1651082"/>
    <lineage>
        <taxon>Bacteria</taxon>
        <taxon>Pseudomonadati</taxon>
        <taxon>Pseudomonadota</taxon>
        <taxon>Alphaproteobacteria</taxon>
        <taxon>Rhodobacterales</taxon>
        <taxon>Roseobacteraceae</taxon>
        <taxon>Celeribacter</taxon>
    </lineage>
</organism>
<reference evidence="2 3" key="1">
    <citation type="submission" date="2018-04" db="EMBL/GenBank/DDBJ databases">
        <title>Genomic Encyclopedia of Archaeal and Bacterial Type Strains, Phase II (KMG-II): from individual species to whole genera.</title>
        <authorList>
            <person name="Goeker M."/>
        </authorList>
    </citation>
    <scope>NUCLEOTIDE SEQUENCE [LARGE SCALE GENOMIC DNA]</scope>
    <source>
        <strain evidence="2 3">DSM 100434</strain>
    </source>
</reference>
<dbReference type="RefSeq" id="WP_107818174.1">
    <property type="nucleotide sequence ID" value="NZ_QAOH01000035.1"/>
</dbReference>
<dbReference type="InterPro" id="IPR049243">
    <property type="entry name" value="DUF6878"/>
</dbReference>
<dbReference type="Pfam" id="PF21798">
    <property type="entry name" value="DUF6878"/>
    <property type="match status" value="1"/>
</dbReference>
<feature type="domain" description="DUF6878" evidence="1">
    <location>
        <begin position="32"/>
        <end position="159"/>
    </location>
</feature>
<name>A0A2T5H0K3_9RHOB</name>
<gene>
    <name evidence="2" type="ORF">C8N42_13515</name>
</gene>
<sequence length="159" mass="17448">MTEDTETVPDACPPLSEWRTLHALRAQLEAELFNLNKGVLLDALVSAGVTHVVVTFDGYGDSGQIENVEVRSGDDAIPMPESTIEIAEALWGQSEPKRSIVAIATAIESLAYDVLERTHCGWENSDGAYGDITFDVAAHAITLDYNERYTATENYTHEF</sequence>
<dbReference type="AlphaFoldDB" id="A0A2T5H0K3"/>
<evidence type="ECO:0000313" key="3">
    <source>
        <dbReference type="Proteomes" id="UP000244077"/>
    </source>
</evidence>
<dbReference type="EMBL" id="QAOH01000035">
    <property type="protein sequence ID" value="PTQ65123.1"/>
    <property type="molecule type" value="Genomic_DNA"/>
</dbReference>
<comment type="caution">
    <text evidence="2">The sequence shown here is derived from an EMBL/GenBank/DDBJ whole genome shotgun (WGS) entry which is preliminary data.</text>
</comment>
<keyword evidence="3" id="KW-1185">Reference proteome</keyword>
<dbReference type="OrthoDB" id="7259981at2"/>
<protein>
    <recommendedName>
        <fullName evidence="1">DUF6878 domain-containing protein</fullName>
    </recommendedName>
</protein>
<proteinExistence type="predicted"/>